<dbReference type="Gene3D" id="2.40.50.140">
    <property type="entry name" value="Nucleic acid-binding proteins"/>
    <property type="match status" value="1"/>
</dbReference>
<feature type="region of interest" description="Disordered" evidence="1">
    <location>
        <begin position="61"/>
        <end position="158"/>
    </location>
</feature>
<dbReference type="EMBL" id="HBIX01003015">
    <property type="protein sequence ID" value="CAE0709571.1"/>
    <property type="molecule type" value="Transcribed_RNA"/>
</dbReference>
<dbReference type="CDD" id="cd04458">
    <property type="entry name" value="CSP_CDS"/>
    <property type="match status" value="1"/>
</dbReference>
<dbReference type="AlphaFoldDB" id="A0A7S4ABN2"/>
<accession>A0A7S4ABN2</accession>
<dbReference type="SUPFAM" id="SSF50249">
    <property type="entry name" value="Nucleic acid-binding proteins"/>
    <property type="match status" value="1"/>
</dbReference>
<reference evidence="3" key="1">
    <citation type="submission" date="2021-01" db="EMBL/GenBank/DDBJ databases">
        <authorList>
            <person name="Corre E."/>
            <person name="Pelletier E."/>
            <person name="Niang G."/>
            <person name="Scheremetjew M."/>
            <person name="Finn R."/>
            <person name="Kale V."/>
            <person name="Holt S."/>
            <person name="Cochrane G."/>
            <person name="Meng A."/>
            <person name="Brown T."/>
            <person name="Cohen L."/>
        </authorList>
    </citation>
    <scope>NUCLEOTIDE SEQUENCE</scope>
    <source>
        <strain evidence="3">10249 10 AB</strain>
    </source>
</reference>
<dbReference type="InterPro" id="IPR019844">
    <property type="entry name" value="CSD_CS"/>
</dbReference>
<evidence type="ECO:0000256" key="1">
    <source>
        <dbReference type="SAM" id="MobiDB-lite"/>
    </source>
</evidence>
<dbReference type="PANTHER" id="PTHR46565">
    <property type="entry name" value="COLD SHOCK DOMAIN PROTEIN 2"/>
    <property type="match status" value="1"/>
</dbReference>
<gene>
    <name evidence="3" type="ORF">PAUS00366_LOCUS2291</name>
</gene>
<dbReference type="InterPro" id="IPR012340">
    <property type="entry name" value="NA-bd_OB-fold"/>
</dbReference>
<protein>
    <recommendedName>
        <fullName evidence="2">CSD domain-containing protein</fullName>
    </recommendedName>
</protein>
<organism evidence="3">
    <name type="scientific">Pseudo-nitzschia australis</name>
    <dbReference type="NCBI Taxonomy" id="44445"/>
    <lineage>
        <taxon>Eukaryota</taxon>
        <taxon>Sar</taxon>
        <taxon>Stramenopiles</taxon>
        <taxon>Ochrophyta</taxon>
        <taxon>Bacillariophyta</taxon>
        <taxon>Bacillariophyceae</taxon>
        <taxon>Bacillariophycidae</taxon>
        <taxon>Bacillariales</taxon>
        <taxon>Bacillariaceae</taxon>
        <taxon>Pseudo-nitzschia</taxon>
    </lineage>
</organism>
<dbReference type="PROSITE" id="PS51857">
    <property type="entry name" value="CSD_2"/>
    <property type="match status" value="1"/>
</dbReference>
<evidence type="ECO:0000313" key="3">
    <source>
        <dbReference type="EMBL" id="CAE0709571.1"/>
    </source>
</evidence>
<dbReference type="InterPro" id="IPR002059">
    <property type="entry name" value="CSP_DNA-bd"/>
</dbReference>
<dbReference type="PANTHER" id="PTHR46565:SF20">
    <property type="entry name" value="COLD SHOCK DOMAIN-CONTAINING PROTEIN 4"/>
    <property type="match status" value="1"/>
</dbReference>
<dbReference type="InterPro" id="IPR011129">
    <property type="entry name" value="CSD"/>
</dbReference>
<evidence type="ECO:0000259" key="2">
    <source>
        <dbReference type="PROSITE" id="PS51857"/>
    </source>
</evidence>
<sequence length="158" mass="16210">MSFQGTVKFFSNKGFGFITPADGTDDVFVHYSHVNKEGYKSLNEGESVTFDKQFDDVKQKWSASNVTGAGDGIQRPHRPQQHGGGRGHYGGGHQGGGYGGRGGGGYQQGGGGYQQGGGGYHQGGGNPGYGGGDPNAGYQQGGGGADYQQGPAGGQQWS</sequence>
<dbReference type="PROSITE" id="PS00352">
    <property type="entry name" value="CSD_1"/>
    <property type="match status" value="1"/>
</dbReference>
<proteinExistence type="predicted"/>
<feature type="compositionally biased region" description="Low complexity" evidence="1">
    <location>
        <begin position="146"/>
        <end position="158"/>
    </location>
</feature>
<dbReference type="SMART" id="SM00357">
    <property type="entry name" value="CSP"/>
    <property type="match status" value="1"/>
</dbReference>
<dbReference type="GO" id="GO:0003676">
    <property type="term" value="F:nucleic acid binding"/>
    <property type="evidence" value="ECO:0007669"/>
    <property type="project" value="InterPro"/>
</dbReference>
<feature type="compositionally biased region" description="Gly residues" evidence="1">
    <location>
        <begin position="82"/>
        <end position="145"/>
    </location>
</feature>
<dbReference type="Pfam" id="PF00313">
    <property type="entry name" value="CSD"/>
    <property type="match status" value="1"/>
</dbReference>
<name>A0A7S4ABN2_9STRA</name>
<feature type="domain" description="CSD" evidence="2">
    <location>
        <begin position="2"/>
        <end position="68"/>
    </location>
</feature>